<dbReference type="InterPro" id="IPR000073">
    <property type="entry name" value="AB_hydrolase_1"/>
</dbReference>
<dbReference type="InterPro" id="IPR050266">
    <property type="entry name" value="AB_hydrolase_sf"/>
</dbReference>
<dbReference type="InterPro" id="IPR000639">
    <property type="entry name" value="Epox_hydrolase-like"/>
</dbReference>
<accession>A0ABY7JUM8</accession>
<keyword evidence="1 3" id="KW-0378">Hydrolase</keyword>
<protein>
    <submittedName>
        <fullName evidence="3">Alpha/beta hydrolase</fullName>
    </submittedName>
</protein>
<dbReference type="PANTHER" id="PTHR43798">
    <property type="entry name" value="MONOACYLGLYCEROL LIPASE"/>
    <property type="match status" value="1"/>
</dbReference>
<gene>
    <name evidence="3" type="ORF">M6B22_17155</name>
</gene>
<evidence type="ECO:0000313" key="4">
    <source>
        <dbReference type="Proteomes" id="UP001164693"/>
    </source>
</evidence>
<evidence type="ECO:0000259" key="2">
    <source>
        <dbReference type="Pfam" id="PF00561"/>
    </source>
</evidence>
<sequence>MQTVAVPGGRVAYDSAGRGPAVVFSHASLTDRRMWRYQFDALATGYRVVAFDRLGYGQSSPAPPAVRHGAGVLEVLDALGIERAVLVGSSMGGGYSLDAALLAPDRVRALALICPGVPGYEWPAEMRAEVLPLLHAAVPADRLAAYAAHAADAVRDDDVRAMATMQLRYMAVGARGSESMFSAEAWALLQDMARGVFARGWGEPETTETAPEPPVLGRLRDVRVPTLVMNGGHDVRFIQDLVRQVANGIPGAQLLELPEAGHLPPVECPEAVTSALATFLDGLLLDDPLLDDPLLDDPA</sequence>
<dbReference type="InterPro" id="IPR029058">
    <property type="entry name" value="AB_hydrolase_fold"/>
</dbReference>
<organism evidence="3 4">
    <name type="scientific">Jatrophihabitans cynanchi</name>
    <dbReference type="NCBI Taxonomy" id="2944128"/>
    <lineage>
        <taxon>Bacteria</taxon>
        <taxon>Bacillati</taxon>
        <taxon>Actinomycetota</taxon>
        <taxon>Actinomycetes</taxon>
        <taxon>Jatrophihabitantales</taxon>
        <taxon>Jatrophihabitantaceae</taxon>
        <taxon>Jatrophihabitans</taxon>
    </lineage>
</organism>
<evidence type="ECO:0000256" key="1">
    <source>
        <dbReference type="ARBA" id="ARBA00022801"/>
    </source>
</evidence>
<dbReference type="Pfam" id="PF00561">
    <property type="entry name" value="Abhydrolase_1"/>
    <property type="match status" value="1"/>
</dbReference>
<dbReference type="SUPFAM" id="SSF53474">
    <property type="entry name" value="alpha/beta-Hydrolases"/>
    <property type="match status" value="1"/>
</dbReference>
<name>A0ABY7JUM8_9ACTN</name>
<keyword evidence="4" id="KW-1185">Reference proteome</keyword>
<dbReference type="PRINTS" id="PR00412">
    <property type="entry name" value="EPOXHYDRLASE"/>
</dbReference>
<dbReference type="GO" id="GO:0016787">
    <property type="term" value="F:hydrolase activity"/>
    <property type="evidence" value="ECO:0007669"/>
    <property type="project" value="UniProtKB-KW"/>
</dbReference>
<reference evidence="3" key="1">
    <citation type="submission" date="2022-05" db="EMBL/GenBank/DDBJ databases">
        <title>Jatrophihabitans sp. SB3-54 whole genome sequence.</title>
        <authorList>
            <person name="Suh M.K."/>
            <person name="Eom M.K."/>
            <person name="Kim J.S."/>
            <person name="Kim H.S."/>
            <person name="Do H.E."/>
            <person name="Shin Y.K."/>
            <person name="Lee J.-S."/>
        </authorList>
    </citation>
    <scope>NUCLEOTIDE SEQUENCE</scope>
    <source>
        <strain evidence="3">SB3-54</strain>
    </source>
</reference>
<dbReference type="PANTHER" id="PTHR43798:SF31">
    <property type="entry name" value="AB HYDROLASE SUPERFAMILY PROTEIN YCLE"/>
    <property type="match status" value="1"/>
</dbReference>
<dbReference type="Gene3D" id="3.40.50.1820">
    <property type="entry name" value="alpha/beta hydrolase"/>
    <property type="match status" value="1"/>
</dbReference>
<dbReference type="EMBL" id="CP097463">
    <property type="protein sequence ID" value="WAX56247.1"/>
    <property type="molecule type" value="Genomic_DNA"/>
</dbReference>
<dbReference type="Proteomes" id="UP001164693">
    <property type="component" value="Chromosome"/>
</dbReference>
<dbReference type="PRINTS" id="PR00111">
    <property type="entry name" value="ABHYDROLASE"/>
</dbReference>
<feature type="domain" description="AB hydrolase-1" evidence="2">
    <location>
        <begin position="20"/>
        <end position="264"/>
    </location>
</feature>
<dbReference type="RefSeq" id="WP_269442778.1">
    <property type="nucleotide sequence ID" value="NZ_CP097463.1"/>
</dbReference>
<proteinExistence type="predicted"/>
<evidence type="ECO:0000313" key="3">
    <source>
        <dbReference type="EMBL" id="WAX56247.1"/>
    </source>
</evidence>